<keyword evidence="2" id="KW-0560">Oxidoreductase</keyword>
<name>A0A916J8H8_9BACT</name>
<evidence type="ECO:0000313" key="3">
    <source>
        <dbReference type="Proteomes" id="UP000680038"/>
    </source>
</evidence>
<dbReference type="AlphaFoldDB" id="A0A916J8H8"/>
<protein>
    <submittedName>
        <fullName evidence="2">NAD(P)H azoreductase</fullName>
        <ecNumber evidence="2">1.7.-.-</ecNumber>
    </submittedName>
</protein>
<reference evidence="2" key="1">
    <citation type="submission" date="2021-04" db="EMBL/GenBank/DDBJ databases">
        <authorList>
            <person name="Rodrigo-Torres L."/>
            <person name="Arahal R. D."/>
            <person name="Lucena T."/>
        </authorList>
    </citation>
    <scope>NUCLEOTIDE SEQUENCE</scope>
    <source>
        <strain evidence="2">CECT 9275</strain>
    </source>
</reference>
<dbReference type="Gene3D" id="3.40.50.720">
    <property type="entry name" value="NAD(P)-binding Rossmann-like Domain"/>
    <property type="match status" value="1"/>
</dbReference>
<dbReference type="EMBL" id="CAJRAF010000001">
    <property type="protein sequence ID" value="CAG4990405.1"/>
    <property type="molecule type" value="Genomic_DNA"/>
</dbReference>
<dbReference type="SUPFAM" id="SSF51735">
    <property type="entry name" value="NAD(P)-binding Rossmann-fold domains"/>
    <property type="match status" value="1"/>
</dbReference>
<feature type="domain" description="NmrA-like" evidence="1">
    <location>
        <begin position="2"/>
        <end position="260"/>
    </location>
</feature>
<dbReference type="RefSeq" id="WP_215237274.1">
    <property type="nucleotide sequence ID" value="NZ_CAJRAF010000001.1"/>
</dbReference>
<evidence type="ECO:0000259" key="1">
    <source>
        <dbReference type="Pfam" id="PF05368"/>
    </source>
</evidence>
<sequence length="299" mass="32286">MKIVVTGSLGHISGPLTETLVQNGHQVTVISSHAERVKDIEALGATAAIGTLEDVDFLTAAFTGADAVYCMVPPGNYFDPNFDLLAYYQRLGTHYAQAIRQAGIKRVVNLSTIGAHLSEGSGILIGAHHVQHILNQLPGGVAITHMRPTSFYYNLYGYLEMIRSQGVIAANYGADRLIPWVSPIDIASAVAEELETPFTGRKIRYVASEELTGNQTAAILGAAIGKPDLKWELISDEQSLSALEAIGMNKRIAAGLVEMYASLYSGVLAEDYNLNKPEVMGKVKLTDFAREFAAAFEQK</sequence>
<evidence type="ECO:0000313" key="2">
    <source>
        <dbReference type="EMBL" id="CAG4990405.1"/>
    </source>
</evidence>
<dbReference type="InterPro" id="IPR008030">
    <property type="entry name" value="NmrA-like"/>
</dbReference>
<organism evidence="2 3">
    <name type="scientific">Dyadobacter helix</name>
    <dbReference type="NCBI Taxonomy" id="2822344"/>
    <lineage>
        <taxon>Bacteria</taxon>
        <taxon>Pseudomonadati</taxon>
        <taxon>Bacteroidota</taxon>
        <taxon>Cytophagia</taxon>
        <taxon>Cytophagales</taxon>
        <taxon>Spirosomataceae</taxon>
        <taxon>Dyadobacter</taxon>
    </lineage>
</organism>
<dbReference type="Proteomes" id="UP000680038">
    <property type="component" value="Unassembled WGS sequence"/>
</dbReference>
<keyword evidence="3" id="KW-1185">Reference proteome</keyword>
<dbReference type="GO" id="GO:0016491">
    <property type="term" value="F:oxidoreductase activity"/>
    <property type="evidence" value="ECO:0007669"/>
    <property type="project" value="UniProtKB-KW"/>
</dbReference>
<dbReference type="Gene3D" id="3.90.25.10">
    <property type="entry name" value="UDP-galactose 4-epimerase, domain 1"/>
    <property type="match status" value="1"/>
</dbReference>
<proteinExistence type="predicted"/>
<dbReference type="EC" id="1.7.-.-" evidence="2"/>
<dbReference type="Pfam" id="PF05368">
    <property type="entry name" value="NmrA"/>
    <property type="match status" value="1"/>
</dbReference>
<dbReference type="InterPro" id="IPR036291">
    <property type="entry name" value="NAD(P)-bd_dom_sf"/>
</dbReference>
<dbReference type="PANTHER" id="PTHR43162">
    <property type="match status" value="1"/>
</dbReference>
<dbReference type="InterPro" id="IPR051604">
    <property type="entry name" value="Ergot_Alk_Oxidoreductase"/>
</dbReference>
<comment type="caution">
    <text evidence="2">The sequence shown here is derived from an EMBL/GenBank/DDBJ whole genome shotgun (WGS) entry which is preliminary data.</text>
</comment>
<accession>A0A916J8H8</accession>
<gene>
    <name evidence="2" type="primary">azoB</name>
    <name evidence="2" type="ORF">DYBT9275_00521</name>
</gene>
<dbReference type="PANTHER" id="PTHR43162:SF1">
    <property type="entry name" value="PRESTALK A DIFFERENTIATION PROTEIN A"/>
    <property type="match status" value="1"/>
</dbReference>